<evidence type="ECO:0000313" key="1">
    <source>
        <dbReference type="EMBL" id="QEA04112.1"/>
    </source>
</evidence>
<dbReference type="AlphaFoldDB" id="A0A5B8R9S4"/>
<evidence type="ECO:0008006" key="2">
    <source>
        <dbReference type="Google" id="ProtNLM"/>
    </source>
</evidence>
<proteinExistence type="predicted"/>
<dbReference type="EMBL" id="MN079079">
    <property type="protein sequence ID" value="QEA04112.1"/>
    <property type="molecule type" value="Genomic_DNA"/>
</dbReference>
<gene>
    <name evidence="1" type="ORF">KBTEX_00415</name>
</gene>
<reference evidence="1" key="1">
    <citation type="submission" date="2019-06" db="EMBL/GenBank/DDBJ databases">
        <authorList>
            <person name="Murdoch R.W."/>
            <person name="Fathepure B."/>
        </authorList>
    </citation>
    <scope>NUCLEOTIDE SEQUENCE</scope>
</reference>
<accession>A0A5B8R9S4</accession>
<protein>
    <recommendedName>
        <fullName evidence="2">Formylmethanofuran dehydrogenase subunit E domain-containing protein</fullName>
    </recommendedName>
</protein>
<name>A0A5B8R9S4_9ZZZZ</name>
<organism evidence="1">
    <name type="scientific">uncultured organism</name>
    <dbReference type="NCBI Taxonomy" id="155900"/>
    <lineage>
        <taxon>unclassified sequences</taxon>
        <taxon>environmental samples</taxon>
    </lineage>
</organism>
<sequence>MQFPVFFDRAPVVRVRDPLAGLLGASEDGVLEYRYADAVRLAGHSCPTVAGAFLTGRAALTALYPDTLPERGGVAVDMPARADDGTTGVVAQVLTLLTGAAAEGGFKGIGGRFARNGLLRFDASVEGAGGGVCLRRLDSGEAVAVRFDAGVVPADGQQKGRLMAMLQGRADTAENAAFAAAWQDRVRRILVDHADDPAMVRVTRLRPDPGG</sequence>